<feature type="compositionally biased region" description="Basic and acidic residues" evidence="4">
    <location>
        <begin position="599"/>
        <end position="627"/>
    </location>
</feature>
<dbReference type="InterPro" id="IPR036179">
    <property type="entry name" value="Ig-like_dom_sf"/>
</dbReference>
<dbReference type="InterPro" id="IPR003598">
    <property type="entry name" value="Ig_sub2"/>
</dbReference>
<feature type="compositionally biased region" description="Polar residues" evidence="4">
    <location>
        <begin position="1"/>
        <end position="15"/>
    </location>
</feature>
<dbReference type="PRINTS" id="PR00014">
    <property type="entry name" value="FNTYPEIII"/>
</dbReference>
<reference evidence="7" key="2">
    <citation type="submission" date="2020-05" db="UniProtKB">
        <authorList>
            <consortium name="EnsemblMetazoa"/>
        </authorList>
    </citation>
    <scope>IDENTIFICATION</scope>
    <source>
        <strain evidence="7">IAEA</strain>
    </source>
</reference>
<feature type="region of interest" description="Disordered" evidence="4">
    <location>
        <begin position="746"/>
        <end position="772"/>
    </location>
</feature>
<evidence type="ECO:0000313" key="8">
    <source>
        <dbReference type="Proteomes" id="UP000092445"/>
    </source>
</evidence>
<feature type="compositionally biased region" description="Acidic residues" evidence="4">
    <location>
        <begin position="1290"/>
        <end position="1302"/>
    </location>
</feature>
<keyword evidence="2" id="KW-0393">Immunoglobulin domain</keyword>
<proteinExistence type="predicted"/>
<dbReference type="PANTHER" id="PTHR13817">
    <property type="entry name" value="TITIN"/>
    <property type="match status" value="1"/>
</dbReference>
<dbReference type="GO" id="GO:0030154">
    <property type="term" value="P:cell differentiation"/>
    <property type="evidence" value="ECO:0007669"/>
    <property type="project" value="UniProtKB-ARBA"/>
</dbReference>
<evidence type="ECO:0000259" key="6">
    <source>
        <dbReference type="PROSITE" id="PS50853"/>
    </source>
</evidence>
<feature type="compositionally biased region" description="Polar residues" evidence="4">
    <location>
        <begin position="746"/>
        <end position="763"/>
    </location>
</feature>
<dbReference type="FunFam" id="2.60.40.10:FF:000612">
    <property type="entry name" value="palladin isoform X1"/>
    <property type="match status" value="1"/>
</dbReference>
<feature type="compositionally biased region" description="Polar residues" evidence="4">
    <location>
        <begin position="1337"/>
        <end position="1371"/>
    </location>
</feature>
<dbReference type="VEuPathDB" id="VectorBase:GPAI043534"/>
<feature type="compositionally biased region" description="Polar residues" evidence="4">
    <location>
        <begin position="1206"/>
        <end position="1216"/>
    </location>
</feature>
<dbReference type="SUPFAM" id="SSF49265">
    <property type="entry name" value="Fibronectin type III"/>
    <property type="match status" value="1"/>
</dbReference>
<feature type="region of interest" description="Disordered" evidence="4">
    <location>
        <begin position="1133"/>
        <end position="1176"/>
    </location>
</feature>
<feature type="domain" description="Fibronectin type-III" evidence="6">
    <location>
        <begin position="327"/>
        <end position="420"/>
    </location>
</feature>
<dbReference type="SUPFAM" id="SSF48726">
    <property type="entry name" value="Immunoglobulin"/>
    <property type="match status" value="2"/>
</dbReference>
<dbReference type="Proteomes" id="UP000092445">
    <property type="component" value="Unassembled WGS sequence"/>
</dbReference>
<protein>
    <recommendedName>
        <fullName evidence="9">Titin</fullName>
    </recommendedName>
</protein>
<name>A0A1B0AEX3_GLOPL</name>
<feature type="compositionally biased region" description="Basic and acidic residues" evidence="4">
    <location>
        <begin position="705"/>
        <end position="715"/>
    </location>
</feature>
<keyword evidence="1" id="KW-0677">Repeat</keyword>
<dbReference type="SMART" id="SM00408">
    <property type="entry name" value="IGc2"/>
    <property type="match status" value="2"/>
</dbReference>
<dbReference type="InterPro" id="IPR050964">
    <property type="entry name" value="Striated_Muscle_Regulatory"/>
</dbReference>
<accession>A0A1B0AEX3</accession>
<reference evidence="8" key="1">
    <citation type="submission" date="2014-03" db="EMBL/GenBank/DDBJ databases">
        <authorList>
            <person name="Aksoy S."/>
            <person name="Warren W."/>
            <person name="Wilson R.K."/>
        </authorList>
    </citation>
    <scope>NUCLEOTIDE SEQUENCE [LARGE SCALE GENOMIC DNA]</scope>
    <source>
        <strain evidence="8">IAEA</strain>
    </source>
</reference>
<feature type="compositionally biased region" description="Polar residues" evidence="4">
    <location>
        <begin position="665"/>
        <end position="680"/>
    </location>
</feature>
<feature type="compositionally biased region" description="Polar residues" evidence="4">
    <location>
        <begin position="551"/>
        <end position="563"/>
    </location>
</feature>
<dbReference type="InterPro" id="IPR003599">
    <property type="entry name" value="Ig_sub"/>
</dbReference>
<dbReference type="InterPro" id="IPR013098">
    <property type="entry name" value="Ig_I-set"/>
</dbReference>
<evidence type="ECO:0000313" key="7">
    <source>
        <dbReference type="EnsemblMetazoa" id="GPAI043534-PA"/>
    </source>
</evidence>
<feature type="region of interest" description="Disordered" evidence="4">
    <location>
        <begin position="1393"/>
        <end position="1495"/>
    </location>
</feature>
<sequence>MGNQQGKLQHHNQSGRPKKNVHWKTAERPSPPGRPMLIPLPDQQPDVISLRFERPKVDGGSPITGYVVEHRRMGSPHWVRATPTPITLCEVCISGLEPGWRYQFRVFAENIVGRSEPSELSDILTVTLQRNAISVPRFINELEDKHVVEDERIEFRVRFLGQPPPEINWFKDGYEIFSSRRTKIVNDSEASVLIIHQVALTDEGEIKCTATNRAGHVVTKAHLFVQAPPKIRLPRTYEDGLIVEAQEVLRLKVGVAGQPPPIVTWFHEGEPVINRDRFEIINSERNSMLKIDNIQREDRGEYDIRASNKLGEDTASFLVTVTARPNPPGKVRLNMSFGKSATLSWTTPIDDGGCKIGNYIVEYFRVGWNVWLKAATTRSLSTTLHDLIEGSEYKFRVKAENPYGLSDPSEESEILFIPDPKRGITKPKSAVKLIDNKFEEKPVPPRRKTLSPPRSVADAATETLTFRISPRPERKYKPQLLDSEDLHREMSYGMPDRILKQEIHKSPSPFANGAKSTESPSKLIGLNVGASLKKDEKPIKTSPTKVAESLLNISKSPQRSPTMASKRIETPTPSKAINKSPQLSPSKENARKASVKMVQNEKKENLTPKKEKQSLKKIEEQSKESRASKSSPTKDNAKKPALFPSILKPKEKSPSKSKQVSSPSLEQQRNDSLSPESTKGNVAAVKSLPLPNDSVQSSLVTGLERSAEAAEMNDHQSLRRYSNHALSPARNIPDQAAAIATDNLSNTTESFKPSTEQSSNSNAPARKYSSHALSPARNVPNLAIAIATSNLGNAIGTDKQSIEDKFNNFGTDNGLAYKRPSLDISAPATIIAPLTPETLASPTSALSPEPSEMASPNLYQANNDKHDDVHTSNEFMLVVFNKSSKVKDNKDKQDSFELDLEDAIQPPPISISAPDLALLEYTTLHTTFPIRRSVSSTELLYERAMARFYEAVELEEAEKARKLKIAQDKLTSTTNIQPSTMRKRLGSMTEAERLSFEKRSELRRQSADITYNIQKWSSKENVNETKPITRTTPMVLNKRQESQESEEYSEEYPEPSALQKDDSFELGSDYTESTASSDEDSIAKFKMELMARTRSPSPRELETYHPRNMTAGIFTPYRTPTPDEAALVLTRPVPLPSPDFVPKPILKRPSNENVGSITSSDNGNANNKMEQSSSEKLDIAKGIKAFFKRDKQRTNETEKNTEENEMLSNPQEKSNISILAAEIEKKRRAKEEEELRKRQEAERIMMEEAHAAADHYSELVHLVSTTRKYHTPIYMDQEELKKVAAKAAEEGEATGEDEENEDINPPPVQAEPKPALAPPATNNKPKLPISDKEQVKYVSNTSTDLTVNTLTAERNQLPEASSENNLSSQEPKFSVVPPIEDQEETIETTILSETVEERPDSRGRPRLIKVKRILKKRVPSSTRSRDTSLSRPPSQQDHILGGQQRVVSRTRRSTTAESRSPVPTGRQILPSIKSTSQTNEEERKSSSQGDIDPVNGKTHEQLVAEAHENVRSAVSYSTDLILFMVACYVYLFKDARLVLPILALMIYRQLGEAINKCIPNWLKRKKQ</sequence>
<dbReference type="InterPro" id="IPR003961">
    <property type="entry name" value="FN3_dom"/>
</dbReference>
<feature type="region of interest" description="Disordered" evidence="4">
    <location>
        <begin position="1188"/>
        <end position="1216"/>
    </location>
</feature>
<feature type="compositionally biased region" description="Polar residues" evidence="4">
    <location>
        <begin position="1024"/>
        <end position="1034"/>
    </location>
</feature>
<dbReference type="CDD" id="cd00063">
    <property type="entry name" value="FN3"/>
    <property type="match status" value="2"/>
</dbReference>
<evidence type="ECO:0000256" key="2">
    <source>
        <dbReference type="ARBA" id="ARBA00023319"/>
    </source>
</evidence>
<evidence type="ECO:0000256" key="4">
    <source>
        <dbReference type="SAM" id="MobiDB-lite"/>
    </source>
</evidence>
<dbReference type="Pfam" id="PF07679">
    <property type="entry name" value="I-set"/>
    <property type="match status" value="2"/>
</dbReference>
<dbReference type="SMART" id="SM00060">
    <property type="entry name" value="FN3"/>
    <property type="match status" value="2"/>
</dbReference>
<dbReference type="Pfam" id="PF00041">
    <property type="entry name" value="fn3"/>
    <property type="match status" value="2"/>
</dbReference>
<feature type="compositionally biased region" description="Basic residues" evidence="4">
    <location>
        <begin position="1404"/>
        <end position="1418"/>
    </location>
</feature>
<dbReference type="FunFam" id="2.60.40.10:FF:001834">
    <property type="entry name" value="Blast:Twitchin"/>
    <property type="match status" value="1"/>
</dbReference>
<dbReference type="FunFam" id="2.60.40.10:FF:000031">
    <property type="entry name" value="Myosin-binding protein C, slow type"/>
    <property type="match status" value="1"/>
</dbReference>
<feature type="compositionally biased region" description="Polar residues" evidence="4">
    <location>
        <begin position="1151"/>
        <end position="1172"/>
    </location>
</feature>
<dbReference type="PANTHER" id="PTHR13817:SF167">
    <property type="entry name" value="MYOMESIN AND MYOSIN BINDING PROTEIN"/>
    <property type="match status" value="1"/>
</dbReference>
<dbReference type="GO" id="GO:0009653">
    <property type="term" value="P:anatomical structure morphogenesis"/>
    <property type="evidence" value="ECO:0007669"/>
    <property type="project" value="UniProtKB-ARBA"/>
</dbReference>
<evidence type="ECO:0008006" key="9">
    <source>
        <dbReference type="Google" id="ProtNLM"/>
    </source>
</evidence>
<dbReference type="FunFam" id="2.60.40.10:FF:001806">
    <property type="entry name" value="Blast:Twitchin"/>
    <property type="match status" value="1"/>
</dbReference>
<dbReference type="EnsemblMetazoa" id="GPAI043534-RA">
    <property type="protein sequence ID" value="GPAI043534-PA"/>
    <property type="gene ID" value="GPAI043534"/>
</dbReference>
<dbReference type="PROSITE" id="PS50835">
    <property type="entry name" value="IG_LIKE"/>
    <property type="match status" value="2"/>
</dbReference>
<feature type="compositionally biased region" description="Polar residues" evidence="4">
    <location>
        <begin position="571"/>
        <end position="587"/>
    </location>
</feature>
<keyword evidence="8" id="KW-1185">Reference proteome</keyword>
<dbReference type="Gene3D" id="2.60.40.10">
    <property type="entry name" value="Immunoglobulins"/>
    <property type="match status" value="4"/>
</dbReference>
<evidence type="ECO:0000256" key="3">
    <source>
        <dbReference type="SAM" id="Coils"/>
    </source>
</evidence>
<dbReference type="InterPro" id="IPR013783">
    <property type="entry name" value="Ig-like_fold"/>
</dbReference>
<keyword evidence="3" id="KW-0175">Coiled coil</keyword>
<evidence type="ECO:0000256" key="1">
    <source>
        <dbReference type="ARBA" id="ARBA00022737"/>
    </source>
</evidence>
<feature type="compositionally biased region" description="Basic and acidic residues" evidence="4">
    <location>
        <begin position="1188"/>
        <end position="1202"/>
    </location>
</feature>
<feature type="domain" description="Ig-like" evidence="5">
    <location>
        <begin position="136"/>
        <end position="219"/>
    </location>
</feature>
<feature type="domain" description="Ig-like" evidence="5">
    <location>
        <begin position="229"/>
        <end position="322"/>
    </location>
</feature>
<evidence type="ECO:0000259" key="5">
    <source>
        <dbReference type="PROSITE" id="PS50835"/>
    </source>
</evidence>
<feature type="region of interest" description="Disordered" evidence="4">
    <location>
        <begin position="1020"/>
        <end position="1062"/>
    </location>
</feature>
<dbReference type="PROSITE" id="PS50853">
    <property type="entry name" value="FN3"/>
    <property type="match status" value="2"/>
</dbReference>
<feature type="region of interest" description="Disordered" evidence="4">
    <location>
        <begin position="1"/>
        <end position="41"/>
    </location>
</feature>
<dbReference type="STRING" id="7398.A0A1B0AEX3"/>
<feature type="region of interest" description="Disordered" evidence="4">
    <location>
        <begin position="1283"/>
        <end position="1380"/>
    </location>
</feature>
<dbReference type="InterPro" id="IPR007110">
    <property type="entry name" value="Ig-like_dom"/>
</dbReference>
<dbReference type="SMART" id="SM00409">
    <property type="entry name" value="IG"/>
    <property type="match status" value="2"/>
</dbReference>
<feature type="region of interest" description="Disordered" evidence="4">
    <location>
        <begin position="505"/>
        <end position="715"/>
    </location>
</feature>
<organism evidence="7 8">
    <name type="scientific">Glossina pallidipes</name>
    <name type="common">Tsetse fly</name>
    <dbReference type="NCBI Taxonomy" id="7398"/>
    <lineage>
        <taxon>Eukaryota</taxon>
        <taxon>Metazoa</taxon>
        <taxon>Ecdysozoa</taxon>
        <taxon>Arthropoda</taxon>
        <taxon>Hexapoda</taxon>
        <taxon>Insecta</taxon>
        <taxon>Pterygota</taxon>
        <taxon>Neoptera</taxon>
        <taxon>Endopterygota</taxon>
        <taxon>Diptera</taxon>
        <taxon>Brachycera</taxon>
        <taxon>Muscomorpha</taxon>
        <taxon>Hippoboscoidea</taxon>
        <taxon>Glossinidae</taxon>
        <taxon>Glossina</taxon>
    </lineage>
</organism>
<feature type="compositionally biased region" description="Acidic residues" evidence="4">
    <location>
        <begin position="1043"/>
        <end position="1053"/>
    </location>
</feature>
<feature type="coiled-coil region" evidence="3">
    <location>
        <begin position="1216"/>
        <end position="1249"/>
    </location>
</feature>
<feature type="domain" description="Fibronectin type-III" evidence="6">
    <location>
        <begin position="31"/>
        <end position="130"/>
    </location>
</feature>
<dbReference type="InterPro" id="IPR036116">
    <property type="entry name" value="FN3_sf"/>
</dbReference>